<dbReference type="EMBL" id="WKLC01000304">
    <property type="protein sequence ID" value="MSE15276.1"/>
    <property type="molecule type" value="Genomic_DNA"/>
</dbReference>
<reference evidence="4 5" key="1">
    <citation type="submission" date="2019-11" db="EMBL/GenBank/DDBJ databases">
        <title>Draft Genome Sequence of Plant Growth-Promoting Rhizosphere-Associated Bacteria.</title>
        <authorList>
            <person name="Vasilyev I.Y."/>
            <person name="Radchenko V."/>
            <person name="Ilnitskaya E.V."/>
        </authorList>
    </citation>
    <scope>NUCLEOTIDE SEQUENCE [LARGE SCALE GENOMIC DNA]</scope>
    <source>
        <strain evidence="4 5">VRA_MhP_f</strain>
    </source>
</reference>
<gene>
    <name evidence="4" type="ORF">GKC49_09035</name>
</gene>
<evidence type="ECO:0000313" key="5">
    <source>
        <dbReference type="Proteomes" id="UP000461948"/>
    </source>
</evidence>
<keyword evidence="3" id="KW-0812">Transmembrane</keyword>
<proteinExistence type="predicted"/>
<name>A0A7X2MLK7_ENTAG</name>
<dbReference type="GO" id="GO:0005886">
    <property type="term" value="C:plasma membrane"/>
    <property type="evidence" value="ECO:0007669"/>
    <property type="project" value="UniProtKB-SubCell"/>
</dbReference>
<accession>A0A7X2MLK7</accession>
<evidence type="ECO:0000256" key="2">
    <source>
        <dbReference type="ARBA" id="ARBA00022448"/>
    </source>
</evidence>
<feature type="transmembrane region" description="Helical" evidence="3">
    <location>
        <begin position="27"/>
        <end position="50"/>
    </location>
</feature>
<evidence type="ECO:0000256" key="3">
    <source>
        <dbReference type="SAM" id="Phobius"/>
    </source>
</evidence>
<feature type="non-terminal residue" evidence="4">
    <location>
        <position position="1"/>
    </location>
</feature>
<evidence type="ECO:0000256" key="1">
    <source>
        <dbReference type="ARBA" id="ARBA00004651"/>
    </source>
</evidence>
<evidence type="ECO:0000313" key="4">
    <source>
        <dbReference type="EMBL" id="MSE15276.1"/>
    </source>
</evidence>
<keyword evidence="3" id="KW-0472">Membrane</keyword>
<keyword evidence="2" id="KW-0813">Transport</keyword>
<dbReference type="Proteomes" id="UP000461948">
    <property type="component" value="Unassembled WGS sequence"/>
</dbReference>
<dbReference type="PANTHER" id="PTHR43386:SF1">
    <property type="entry name" value="D,D-DIPEPTIDE TRANSPORT SYSTEM PERMEASE PROTEIN DDPC-RELATED"/>
    <property type="match status" value="1"/>
</dbReference>
<dbReference type="PANTHER" id="PTHR43386">
    <property type="entry name" value="OLIGOPEPTIDE TRANSPORT SYSTEM PERMEASE PROTEIN APPC"/>
    <property type="match status" value="1"/>
</dbReference>
<organism evidence="4 5">
    <name type="scientific">Enterobacter agglomerans</name>
    <name type="common">Erwinia herbicola</name>
    <name type="synonym">Pantoea agglomerans</name>
    <dbReference type="NCBI Taxonomy" id="549"/>
    <lineage>
        <taxon>Bacteria</taxon>
        <taxon>Pseudomonadati</taxon>
        <taxon>Pseudomonadota</taxon>
        <taxon>Gammaproteobacteria</taxon>
        <taxon>Enterobacterales</taxon>
        <taxon>Erwiniaceae</taxon>
        <taxon>Pantoea</taxon>
        <taxon>Pantoea agglomerans group</taxon>
    </lineage>
</organism>
<keyword evidence="3" id="KW-1133">Transmembrane helix</keyword>
<comment type="caution">
    <text evidence="4">The sequence shown here is derived from an EMBL/GenBank/DDBJ whole genome shotgun (WGS) entry which is preliminary data.</text>
</comment>
<dbReference type="InterPro" id="IPR050366">
    <property type="entry name" value="BP-dependent_transpt_permease"/>
</dbReference>
<protein>
    <submittedName>
        <fullName evidence="4">ABC transporter permease</fullName>
    </submittedName>
</protein>
<sequence length="63" mass="6989">GVVPPTPSWGNMMDAANSLIDFQRRPWLWMPPGIAIFLTVIAINVLGDGLRDALDPKMKRSLK</sequence>
<comment type="subcellular location">
    <subcellularLocation>
        <location evidence="1">Cell membrane</location>
        <topology evidence="1">Multi-pass membrane protein</topology>
    </subcellularLocation>
</comment>
<dbReference type="AlphaFoldDB" id="A0A7X2MLK7"/>